<proteinExistence type="predicted"/>
<organism evidence="3 4">
    <name type="scientific">Suillus fuscotomentosus</name>
    <dbReference type="NCBI Taxonomy" id="1912939"/>
    <lineage>
        <taxon>Eukaryota</taxon>
        <taxon>Fungi</taxon>
        <taxon>Dikarya</taxon>
        <taxon>Basidiomycota</taxon>
        <taxon>Agaricomycotina</taxon>
        <taxon>Agaricomycetes</taxon>
        <taxon>Agaricomycetidae</taxon>
        <taxon>Boletales</taxon>
        <taxon>Suillineae</taxon>
        <taxon>Suillaceae</taxon>
        <taxon>Suillus</taxon>
    </lineage>
</organism>
<feature type="region of interest" description="Disordered" evidence="2">
    <location>
        <begin position="83"/>
        <end position="108"/>
    </location>
</feature>
<dbReference type="InterPro" id="IPR013762">
    <property type="entry name" value="Integrase-like_cat_sf"/>
</dbReference>
<evidence type="ECO:0000256" key="1">
    <source>
        <dbReference type="ARBA" id="ARBA00023172"/>
    </source>
</evidence>
<dbReference type="AlphaFoldDB" id="A0AAD4HCH4"/>
<feature type="region of interest" description="Disordered" evidence="2">
    <location>
        <begin position="197"/>
        <end position="216"/>
    </location>
</feature>
<dbReference type="RefSeq" id="XP_041217099.1">
    <property type="nucleotide sequence ID" value="XM_041369358.1"/>
</dbReference>
<evidence type="ECO:0000313" key="4">
    <source>
        <dbReference type="Proteomes" id="UP001195769"/>
    </source>
</evidence>
<sequence>MVARVCRQPPFLSFCSPRSWSFSADLVRGQRLSDRIRCGSRQDNLVTNRNRVNNLQSAADCDATTIECHWAVLVRPSFFAKETSGGRSELPAKPRGDEGKQSLPDAKKTDGPAVLFNFTLLCQADPPNCKLAWQQRGLSTLGLRRRPPTMTTVVDAVQSFPGLCGLLVPSAVSSPEMDDITKDFTAEQETILVEPGESNMNGISTTSESRHAAGAGSIDTTLQSTLMEASKGVTEGTNAEYKRCDSINLDGTPKLSHVEQGTYGHAQKMRASMMYAFGRLNGLGNLTWHESDIGGGLMVGNPSISIEVSSYMCSLRRRKVQAGEAANSARAITSEILLKLYHYNHRPENWTIRAYQPGERVRGSSGNDPSRWGGGRVRRLLSAAYTVAFICMLRFDEVLKIQVHDLRVHDTQVALHLPFRKTHQNGDIKPFHLWPFSSSEAHLCPIASGDRITEANSPMSSEQFLELFRNNLLDVDIDPTPYGTHSFRRGGCQFLHVEKRWSLWRICEWGGWSVEFTNMTIVKYLISSNDDPTEPREQFLNPNRQLMLPNHDGEYSLQDLLTPSSLSLLRVGLTFSSAAKRMQREMCQYLERGHGQEGFHGARDVSVSGSEDMVKKDFVGQGPKLFNIDVSSINGISSNAPRYGGLYGSHRFSFVFTRYPKTRASTSTTTIKAQDVRVRFTSCLVKAAH</sequence>
<accession>A0AAD4HCH4</accession>
<feature type="compositionally biased region" description="Basic and acidic residues" evidence="2">
    <location>
        <begin position="90"/>
        <end position="108"/>
    </location>
</feature>
<dbReference type="PANTHER" id="PTHR34605:SF4">
    <property type="entry name" value="DNA ADENINE METHYLTRANSFERASE"/>
    <property type="match status" value="1"/>
</dbReference>
<gene>
    <name evidence="3" type="ORF">F5891DRAFT_1218351</name>
</gene>
<evidence type="ECO:0000313" key="3">
    <source>
        <dbReference type="EMBL" id="KAG1888023.1"/>
    </source>
</evidence>
<dbReference type="GeneID" id="64663656"/>
<dbReference type="InterPro" id="IPR052925">
    <property type="entry name" value="Phage_Integrase-like_Recomb"/>
</dbReference>
<keyword evidence="4" id="KW-1185">Reference proteome</keyword>
<dbReference type="GO" id="GO:0015074">
    <property type="term" value="P:DNA integration"/>
    <property type="evidence" value="ECO:0007669"/>
    <property type="project" value="InterPro"/>
</dbReference>
<dbReference type="SUPFAM" id="SSF56349">
    <property type="entry name" value="DNA breaking-rejoining enzymes"/>
    <property type="match status" value="1"/>
</dbReference>
<keyword evidence="1" id="KW-0233">DNA recombination</keyword>
<dbReference type="Proteomes" id="UP001195769">
    <property type="component" value="Unassembled WGS sequence"/>
</dbReference>
<dbReference type="GO" id="GO:0006310">
    <property type="term" value="P:DNA recombination"/>
    <property type="evidence" value="ECO:0007669"/>
    <property type="project" value="UniProtKB-KW"/>
</dbReference>
<dbReference type="InterPro" id="IPR011010">
    <property type="entry name" value="DNA_brk_join_enz"/>
</dbReference>
<dbReference type="GO" id="GO:0003677">
    <property type="term" value="F:DNA binding"/>
    <property type="evidence" value="ECO:0007669"/>
    <property type="project" value="InterPro"/>
</dbReference>
<protein>
    <recommendedName>
        <fullName evidence="5">DNA breaking-rejoining enzyme</fullName>
    </recommendedName>
</protein>
<evidence type="ECO:0008006" key="5">
    <source>
        <dbReference type="Google" id="ProtNLM"/>
    </source>
</evidence>
<feature type="compositionally biased region" description="Polar residues" evidence="2">
    <location>
        <begin position="198"/>
        <end position="207"/>
    </location>
</feature>
<dbReference type="PANTHER" id="PTHR34605">
    <property type="entry name" value="PHAGE_INTEGRASE DOMAIN-CONTAINING PROTEIN"/>
    <property type="match status" value="1"/>
</dbReference>
<dbReference type="EMBL" id="JABBWK010000184">
    <property type="protein sequence ID" value="KAG1888023.1"/>
    <property type="molecule type" value="Genomic_DNA"/>
</dbReference>
<reference evidence="3" key="1">
    <citation type="journal article" date="2020" name="New Phytol.">
        <title>Comparative genomics reveals dynamic genome evolution in host specialist ectomycorrhizal fungi.</title>
        <authorList>
            <person name="Lofgren L.A."/>
            <person name="Nguyen N.H."/>
            <person name="Vilgalys R."/>
            <person name="Ruytinx J."/>
            <person name="Liao H.L."/>
            <person name="Branco S."/>
            <person name="Kuo A."/>
            <person name="LaButti K."/>
            <person name="Lipzen A."/>
            <person name="Andreopoulos W."/>
            <person name="Pangilinan J."/>
            <person name="Riley R."/>
            <person name="Hundley H."/>
            <person name="Na H."/>
            <person name="Barry K."/>
            <person name="Grigoriev I.V."/>
            <person name="Stajich J.E."/>
            <person name="Kennedy P.G."/>
        </authorList>
    </citation>
    <scope>NUCLEOTIDE SEQUENCE</scope>
    <source>
        <strain evidence="3">FC203</strain>
    </source>
</reference>
<evidence type="ECO:0000256" key="2">
    <source>
        <dbReference type="SAM" id="MobiDB-lite"/>
    </source>
</evidence>
<comment type="caution">
    <text evidence="3">The sequence shown here is derived from an EMBL/GenBank/DDBJ whole genome shotgun (WGS) entry which is preliminary data.</text>
</comment>
<dbReference type="Gene3D" id="1.10.443.10">
    <property type="entry name" value="Intergrase catalytic core"/>
    <property type="match status" value="1"/>
</dbReference>
<name>A0AAD4HCH4_9AGAM</name>